<dbReference type="PROSITE" id="PS51257">
    <property type="entry name" value="PROKAR_LIPOPROTEIN"/>
    <property type="match status" value="1"/>
</dbReference>
<protein>
    <recommendedName>
        <fullName evidence="4">Lipoprotein</fullName>
    </recommendedName>
</protein>
<feature type="signal peptide" evidence="1">
    <location>
        <begin position="1"/>
        <end position="22"/>
    </location>
</feature>
<keyword evidence="1" id="KW-0732">Signal</keyword>
<keyword evidence="3" id="KW-1185">Reference proteome</keyword>
<name>A0A4Y6I714_9MOLU</name>
<dbReference type="RefSeq" id="WP_208665005.1">
    <property type="nucleotide sequence ID" value="NZ_CP041147.1"/>
</dbReference>
<gene>
    <name evidence="2" type="ORF">FIV53_01575</name>
</gene>
<dbReference type="AlphaFoldDB" id="A0A4Y6I714"/>
<dbReference type="EMBL" id="CP041147">
    <property type="protein sequence ID" value="QDF64989.1"/>
    <property type="molecule type" value="Genomic_DNA"/>
</dbReference>
<proteinExistence type="predicted"/>
<evidence type="ECO:0000313" key="2">
    <source>
        <dbReference type="EMBL" id="QDF64989.1"/>
    </source>
</evidence>
<dbReference type="Proteomes" id="UP000315201">
    <property type="component" value="Chromosome"/>
</dbReference>
<evidence type="ECO:0000256" key="1">
    <source>
        <dbReference type="SAM" id="SignalP"/>
    </source>
</evidence>
<evidence type="ECO:0000313" key="3">
    <source>
        <dbReference type="Proteomes" id="UP000315201"/>
    </source>
</evidence>
<evidence type="ECO:0008006" key="4">
    <source>
        <dbReference type="Google" id="ProtNLM"/>
    </source>
</evidence>
<accession>A0A4Y6I714</accession>
<organism evidence="2 3">
    <name type="scientific">Mycoplasma nasistruthionis</name>
    <dbReference type="NCBI Taxonomy" id="353852"/>
    <lineage>
        <taxon>Bacteria</taxon>
        <taxon>Bacillati</taxon>
        <taxon>Mycoplasmatota</taxon>
        <taxon>Mollicutes</taxon>
        <taxon>Mycoplasmataceae</taxon>
        <taxon>Mycoplasma</taxon>
    </lineage>
</organism>
<sequence>MNINRFLKFTTFCIFALSFVSASCHNNQSKSLTEKVVKKNNNEEPEPLVEKNNITLENWFPEIVIKNNYSDEILEQLKIAQSVFQHLKQDKEFVKYLQIFYSATIHDKASEINKYFSEIDPNKLMNFLEKFKSYYVVEKYKKYIKAYSLYIKDFDLFKPEPLFSNQSENITVVNKQEVDNIGKSYVKLLVHNKEENKNKSIWYKFNKWKKYEIQNPKKLDYDPFAESGVVIVPTNIWDTFNFSNHQNYSEELPYVIAELKDNNKVKQIINTNQSLIANYKGYSTDSENIYYYFYLNIKRNALEKNNLFFTQIIRSWVSPHYDTVSMNFILKNPLIPLIEFEKYIKAHEKFSLLYKGNKTDTPEENLVNIIERYYKNNILKIPKNNNYVEWEGKNYSGATSENETDITDLKRINYPYKFYDRELMQSMHAYNNFLANFNENSGAVYHDLFTIKDLLLGEQTLNPYGKDILINNEYENEDIGTYVKIKVPNLKKSKILAILTNYEISWLSKSLINVSYWVEEIERTKKYSDLRLDEPNYELEIRSNN</sequence>
<feature type="chain" id="PRO_5021364601" description="Lipoprotein" evidence="1">
    <location>
        <begin position="23"/>
        <end position="545"/>
    </location>
</feature>
<reference evidence="2 3" key="1">
    <citation type="submission" date="2019-06" db="EMBL/GenBank/DDBJ databases">
        <title>Mycoplasma nasistruthionis sp. nov. str Ms03.</title>
        <authorList>
            <person name="Botes A."/>
        </authorList>
    </citation>
    <scope>NUCLEOTIDE SEQUENCE [LARGE SCALE GENOMIC DNA]</scope>
    <source>
        <strain evidence="2 3">Ms03</strain>
    </source>
</reference>